<evidence type="ECO:0000313" key="1">
    <source>
        <dbReference type="EMBL" id="CAK7345478.1"/>
    </source>
</evidence>
<organism evidence="1 2">
    <name type="scientific">Dovyalis caffra</name>
    <dbReference type="NCBI Taxonomy" id="77055"/>
    <lineage>
        <taxon>Eukaryota</taxon>
        <taxon>Viridiplantae</taxon>
        <taxon>Streptophyta</taxon>
        <taxon>Embryophyta</taxon>
        <taxon>Tracheophyta</taxon>
        <taxon>Spermatophyta</taxon>
        <taxon>Magnoliopsida</taxon>
        <taxon>eudicotyledons</taxon>
        <taxon>Gunneridae</taxon>
        <taxon>Pentapetalae</taxon>
        <taxon>rosids</taxon>
        <taxon>fabids</taxon>
        <taxon>Malpighiales</taxon>
        <taxon>Salicaceae</taxon>
        <taxon>Flacourtieae</taxon>
        <taxon>Dovyalis</taxon>
    </lineage>
</organism>
<keyword evidence="2" id="KW-1185">Reference proteome</keyword>
<gene>
    <name evidence="1" type="ORF">DCAF_LOCUS18255</name>
</gene>
<evidence type="ECO:0000313" key="2">
    <source>
        <dbReference type="Proteomes" id="UP001314170"/>
    </source>
</evidence>
<name>A0AAV1S2D4_9ROSI</name>
<dbReference type="EMBL" id="CAWUPB010001168">
    <property type="protein sequence ID" value="CAK7345478.1"/>
    <property type="molecule type" value="Genomic_DNA"/>
</dbReference>
<sequence>MQCGDINGWVVLEAPLSALPAHGVGLLALCLNQNLANDDRDDGAIVTVVISGPGQEIAQISPWQVPH</sequence>
<protein>
    <submittedName>
        <fullName evidence="1">Uncharacterized protein</fullName>
    </submittedName>
</protein>
<dbReference type="Proteomes" id="UP001314170">
    <property type="component" value="Unassembled WGS sequence"/>
</dbReference>
<accession>A0AAV1S2D4</accession>
<dbReference type="AlphaFoldDB" id="A0AAV1S2D4"/>
<proteinExistence type="predicted"/>
<reference evidence="1 2" key="1">
    <citation type="submission" date="2024-01" db="EMBL/GenBank/DDBJ databases">
        <authorList>
            <person name="Waweru B."/>
        </authorList>
    </citation>
    <scope>NUCLEOTIDE SEQUENCE [LARGE SCALE GENOMIC DNA]</scope>
</reference>
<comment type="caution">
    <text evidence="1">The sequence shown here is derived from an EMBL/GenBank/DDBJ whole genome shotgun (WGS) entry which is preliminary data.</text>
</comment>